<dbReference type="PANTHER" id="PTHR11063">
    <property type="entry name" value="GLUTAMATE SEMIALDEHYDE DEHYDROGENASE"/>
    <property type="match status" value="1"/>
</dbReference>
<evidence type="ECO:0000313" key="4">
    <source>
        <dbReference type="Proteomes" id="UP000481583"/>
    </source>
</evidence>
<dbReference type="Gene3D" id="3.40.309.10">
    <property type="entry name" value="Aldehyde Dehydrogenase, Chain A, domain 2"/>
    <property type="match status" value="1"/>
</dbReference>
<comment type="caution">
    <text evidence="3">The sequence shown here is derived from an EMBL/GenBank/DDBJ whole genome shotgun (WGS) entry which is preliminary data.</text>
</comment>
<evidence type="ECO:0000256" key="1">
    <source>
        <dbReference type="ARBA" id="ARBA00023002"/>
    </source>
</evidence>
<protein>
    <submittedName>
        <fullName evidence="3">Aldehyde dehydrogenase family protein</fullName>
    </submittedName>
</protein>
<dbReference type="SUPFAM" id="SSF53720">
    <property type="entry name" value="ALDH-like"/>
    <property type="match status" value="1"/>
</dbReference>
<feature type="domain" description="Aldehyde dehydrogenase" evidence="2">
    <location>
        <begin position="80"/>
        <end position="289"/>
    </location>
</feature>
<accession>A0A6G4TZ00</accession>
<evidence type="ECO:0000259" key="2">
    <source>
        <dbReference type="Pfam" id="PF00171"/>
    </source>
</evidence>
<organism evidence="3 4">
    <name type="scientific">Streptomyces coryli</name>
    <dbReference type="NCBI Taxonomy" id="1128680"/>
    <lineage>
        <taxon>Bacteria</taxon>
        <taxon>Bacillati</taxon>
        <taxon>Actinomycetota</taxon>
        <taxon>Actinomycetes</taxon>
        <taxon>Kitasatosporales</taxon>
        <taxon>Streptomycetaceae</taxon>
        <taxon>Streptomyces</taxon>
    </lineage>
</organism>
<name>A0A6G4TZ00_9ACTN</name>
<dbReference type="PANTHER" id="PTHR11063:SF8">
    <property type="entry name" value="DELTA-1-PYRROLINE-5-CARBOXYLATE SYNTHASE"/>
    <property type="match status" value="1"/>
</dbReference>
<dbReference type="Gene3D" id="3.40.605.10">
    <property type="entry name" value="Aldehyde Dehydrogenase, Chain A, domain 1"/>
    <property type="match status" value="1"/>
</dbReference>
<dbReference type="Proteomes" id="UP000481583">
    <property type="component" value="Unassembled WGS sequence"/>
</dbReference>
<dbReference type="InterPro" id="IPR016162">
    <property type="entry name" value="Ald_DH_N"/>
</dbReference>
<dbReference type="InterPro" id="IPR015590">
    <property type="entry name" value="Aldehyde_DH_dom"/>
</dbReference>
<dbReference type="InterPro" id="IPR016163">
    <property type="entry name" value="Ald_DH_C"/>
</dbReference>
<reference evidence="3 4" key="1">
    <citation type="submission" date="2020-02" db="EMBL/GenBank/DDBJ databases">
        <title>Whole-genome analyses of novel actinobacteria.</title>
        <authorList>
            <person name="Sahin N."/>
        </authorList>
    </citation>
    <scope>NUCLEOTIDE SEQUENCE [LARGE SCALE GENOMIC DNA]</scope>
    <source>
        <strain evidence="3 4">A7024</strain>
    </source>
</reference>
<dbReference type="Pfam" id="PF00171">
    <property type="entry name" value="Aldedh"/>
    <property type="match status" value="1"/>
</dbReference>
<dbReference type="GO" id="GO:0050661">
    <property type="term" value="F:NADP binding"/>
    <property type="evidence" value="ECO:0007669"/>
    <property type="project" value="InterPro"/>
</dbReference>
<dbReference type="PIRSF" id="PIRSF000151">
    <property type="entry name" value="GPR"/>
    <property type="match status" value="1"/>
</dbReference>
<proteinExistence type="predicted"/>
<keyword evidence="1" id="KW-0560">Oxidoreductase</keyword>
<dbReference type="EMBL" id="JAAKZV010000030">
    <property type="protein sequence ID" value="NGN64257.1"/>
    <property type="molecule type" value="Genomic_DNA"/>
</dbReference>
<sequence>MNDTDKLVAGCADRAKAAAASLVGAEDSVIDGALRGMAARVRSAEQELAAANAEDLAAADRNGMSPALMDRLRLDEPRLAAMADQLLVLADVPHDLRDRVVEDRPDGLTLIERRLPVGVIGANFEARPNVTLDIASQFLKSRNAGVLRTGSAALRSAQALVDQVVAPALADAGLDPDAVQLVPSEDRAAAYSLVRLPATVPLVILRGSGDSTRDLGNEAARHGVRTLAHADGGGVLYAGAAADAAMLHELIAASLDRLGVCNRLNLLLLDRGRYDELLPGVVKVLERLGIAVSLPPHDHPRGYEWALDDDRSATVTIDAADGPVDAARIANEDTSGLAAAVVTGDAQAAADFMNAYTGAGVFWNSSTRLLDGFKLLRLPETGINLDRVPGPRGPVSFRDLYLRQHVVVPTA</sequence>
<dbReference type="RefSeq" id="WP_165235229.1">
    <property type="nucleotide sequence ID" value="NZ_JAAKZV010000030.1"/>
</dbReference>
<keyword evidence="4" id="KW-1185">Reference proteome</keyword>
<dbReference type="AlphaFoldDB" id="A0A6G4TZ00"/>
<dbReference type="GO" id="GO:0004350">
    <property type="term" value="F:glutamate-5-semialdehyde dehydrogenase activity"/>
    <property type="evidence" value="ECO:0007669"/>
    <property type="project" value="InterPro"/>
</dbReference>
<dbReference type="InterPro" id="IPR012134">
    <property type="entry name" value="Glu-5-SA_DH"/>
</dbReference>
<dbReference type="InterPro" id="IPR016161">
    <property type="entry name" value="Ald_DH/histidinol_DH"/>
</dbReference>
<evidence type="ECO:0000313" key="3">
    <source>
        <dbReference type="EMBL" id="NGN64257.1"/>
    </source>
</evidence>
<gene>
    <name evidence="3" type="ORF">G5C51_10125</name>
</gene>